<feature type="transmembrane region" description="Helical" evidence="2">
    <location>
        <begin position="164"/>
        <end position="184"/>
    </location>
</feature>
<feature type="transmembrane region" description="Helical" evidence="2">
    <location>
        <begin position="134"/>
        <end position="152"/>
    </location>
</feature>
<reference evidence="3 4" key="2">
    <citation type="journal article" date="2024" name="G3 (Bethesda)">
        <title>The genome of the cryopelagic Antarctic bald notothen, Trematomus borchgrevinki.</title>
        <authorList>
            <person name="Rayamajhi N."/>
            <person name="Rivera-Colon A.G."/>
            <person name="Minhas B.F."/>
            <person name="Cheng C.C."/>
            <person name="Catchen J.M."/>
        </authorList>
    </citation>
    <scope>NUCLEOTIDE SEQUENCE [LARGE SCALE GENOMIC DNA]</scope>
    <source>
        <strain evidence="3">AGRC-2024</strain>
    </source>
</reference>
<evidence type="ECO:0000256" key="1">
    <source>
        <dbReference type="SAM" id="MobiDB-lite"/>
    </source>
</evidence>
<keyword evidence="4" id="KW-1185">Reference proteome</keyword>
<evidence type="ECO:0000313" key="3">
    <source>
        <dbReference type="EMBL" id="KAL3066348.1"/>
    </source>
</evidence>
<evidence type="ECO:0000313" key="4">
    <source>
        <dbReference type="Proteomes" id="UP001619887"/>
    </source>
</evidence>
<name>A0ABD2HMU0_PAGBO</name>
<dbReference type="Gene3D" id="2.60.40.10">
    <property type="entry name" value="Immunoglobulins"/>
    <property type="match status" value="1"/>
</dbReference>
<accession>A0ABD2HMU0</accession>
<dbReference type="AlphaFoldDB" id="A0ABD2HMU0"/>
<dbReference type="InterPro" id="IPR036179">
    <property type="entry name" value="Ig-like_dom_sf"/>
</dbReference>
<keyword evidence="2" id="KW-0472">Membrane</keyword>
<organism evidence="3 4">
    <name type="scientific">Pagothenia borchgrevinki</name>
    <name type="common">Bald rockcod</name>
    <name type="synonym">Trematomus borchgrevinki</name>
    <dbReference type="NCBI Taxonomy" id="8213"/>
    <lineage>
        <taxon>Eukaryota</taxon>
        <taxon>Metazoa</taxon>
        <taxon>Chordata</taxon>
        <taxon>Craniata</taxon>
        <taxon>Vertebrata</taxon>
        <taxon>Euteleostomi</taxon>
        <taxon>Actinopterygii</taxon>
        <taxon>Neopterygii</taxon>
        <taxon>Teleostei</taxon>
        <taxon>Neoteleostei</taxon>
        <taxon>Acanthomorphata</taxon>
        <taxon>Eupercaria</taxon>
        <taxon>Perciformes</taxon>
        <taxon>Notothenioidei</taxon>
        <taxon>Nototheniidae</taxon>
        <taxon>Pagothenia</taxon>
    </lineage>
</organism>
<reference evidence="3 4" key="1">
    <citation type="journal article" date="2022" name="G3 (Bethesda)">
        <title>Evaluating Illumina-, Nanopore-, and PacBio-based genome assembly strategies with the bald notothen, Trematomus borchgrevinki.</title>
        <authorList>
            <person name="Rayamajhi N."/>
            <person name="Cheng C.C."/>
            <person name="Catchen J.M."/>
        </authorList>
    </citation>
    <scope>NUCLEOTIDE SEQUENCE [LARGE SCALE GENOMIC DNA]</scope>
    <source>
        <strain evidence="3">AGRC-2024</strain>
    </source>
</reference>
<dbReference type="Proteomes" id="UP001619887">
    <property type="component" value="Unassembled WGS sequence"/>
</dbReference>
<protein>
    <submittedName>
        <fullName evidence="3">Uncharacterized protein</fullName>
    </submittedName>
</protein>
<evidence type="ECO:0000256" key="2">
    <source>
        <dbReference type="SAM" id="Phobius"/>
    </source>
</evidence>
<keyword evidence="2" id="KW-0812">Transmembrane</keyword>
<gene>
    <name evidence="3" type="ORF">OYC64_016328</name>
</gene>
<feature type="region of interest" description="Disordered" evidence="1">
    <location>
        <begin position="199"/>
        <end position="252"/>
    </location>
</feature>
<dbReference type="SUPFAM" id="SSF48726">
    <property type="entry name" value="Immunoglobulin"/>
    <property type="match status" value="1"/>
</dbReference>
<proteinExistence type="predicted"/>
<feature type="compositionally biased region" description="Polar residues" evidence="1">
    <location>
        <begin position="243"/>
        <end position="252"/>
    </location>
</feature>
<comment type="caution">
    <text evidence="3">The sequence shown here is derived from an EMBL/GenBank/DDBJ whole genome shotgun (WGS) entry which is preliminary data.</text>
</comment>
<dbReference type="EMBL" id="JBIYXZ010002068">
    <property type="protein sequence ID" value="KAL3066348.1"/>
    <property type="molecule type" value="Genomic_DNA"/>
</dbReference>
<keyword evidence="2" id="KW-1133">Transmembrane helix</keyword>
<sequence length="252" mass="27362">MFSGENATFWCRFNRPENFTPTAFDWKVNNTKDVLISRNKGWIDHDAADAQYKHRTSGDLTGEILLVTIFNVTSSDSGNYEGVVIGKLAGHDDPLELNCSVKFIVVKEEQTKRNDSGTPAPPAEEDPAADVWKAVLLGVLIPVAVVVVWILVKRGVIPADVWKAALPCVLISSTVVAAVVWILVKRRVIPIYKKEAEPKTSEGDQQSAAEEGLVGSEVTAEEGLVGSEVTAEEGLVGSEVKDNNNQPSDTVY</sequence>
<dbReference type="InterPro" id="IPR013783">
    <property type="entry name" value="Ig-like_fold"/>
</dbReference>